<reference evidence="1 2" key="1">
    <citation type="journal article" date="2020" name="ISME J.">
        <title>Comparative genomics reveals insights into cyanobacterial evolution and habitat adaptation.</title>
        <authorList>
            <person name="Chen M.Y."/>
            <person name="Teng W.K."/>
            <person name="Zhao L."/>
            <person name="Hu C.X."/>
            <person name="Zhou Y.K."/>
            <person name="Han B.P."/>
            <person name="Song L.R."/>
            <person name="Shu W.S."/>
        </authorList>
    </citation>
    <scope>NUCLEOTIDE SEQUENCE [LARGE SCALE GENOMIC DNA]</scope>
    <source>
        <strain evidence="1 2">FACHB-391</strain>
    </source>
</reference>
<dbReference type="RefSeq" id="WP_190901511.1">
    <property type="nucleotide sequence ID" value="NZ_JACJTE010000084.1"/>
</dbReference>
<name>A0ABR8F9W3_NOSLI</name>
<comment type="caution">
    <text evidence="1">The sequence shown here is derived from an EMBL/GenBank/DDBJ whole genome shotgun (WGS) entry which is preliminary data.</text>
</comment>
<accession>A0ABR8F9W3</accession>
<dbReference type="Proteomes" id="UP000604661">
    <property type="component" value="Unassembled WGS sequence"/>
</dbReference>
<evidence type="ECO:0000313" key="1">
    <source>
        <dbReference type="EMBL" id="MBD2565421.1"/>
    </source>
</evidence>
<evidence type="ECO:0000313" key="2">
    <source>
        <dbReference type="Proteomes" id="UP000604661"/>
    </source>
</evidence>
<dbReference type="EMBL" id="JACJTE010000084">
    <property type="protein sequence ID" value="MBD2565421.1"/>
    <property type="molecule type" value="Genomic_DNA"/>
</dbReference>
<keyword evidence="2" id="KW-1185">Reference proteome</keyword>
<proteinExistence type="predicted"/>
<sequence length="176" mass="20010">MTNNSLMDSFAEDWKHYRPQDAHIADQIINKRVNKDPNDIFSGHEPPRAYLDVPRDELARECPELAANPEVLALAEEYEYGAILYSLYRCPLVHAATNSNRTHGFARGEQSMYYWSLEGSGRVTIGFGTHLISRWLRNAVTGYVQACHQAGIIPASNIDAGSSQEERFKRLWNKIK</sequence>
<protein>
    <submittedName>
        <fullName evidence="1">Uncharacterized protein</fullName>
    </submittedName>
</protein>
<gene>
    <name evidence="1" type="ORF">H6G95_33595</name>
</gene>
<organism evidence="1 2">
    <name type="scientific">Nostoc linckia FACHB-391</name>
    <dbReference type="NCBI Taxonomy" id="2692906"/>
    <lineage>
        <taxon>Bacteria</taxon>
        <taxon>Bacillati</taxon>
        <taxon>Cyanobacteriota</taxon>
        <taxon>Cyanophyceae</taxon>
        <taxon>Nostocales</taxon>
        <taxon>Nostocaceae</taxon>
        <taxon>Nostoc</taxon>
    </lineage>
</organism>